<keyword evidence="11 15" id="KW-1133">Transmembrane helix</keyword>
<dbReference type="InterPro" id="IPR006121">
    <property type="entry name" value="HMA_dom"/>
</dbReference>
<dbReference type="PRINTS" id="PR00942">
    <property type="entry name" value="CUATPASEI"/>
</dbReference>
<feature type="transmembrane region" description="Helical" evidence="15">
    <location>
        <begin position="48"/>
        <end position="67"/>
    </location>
</feature>
<comment type="similarity">
    <text evidence="2">Belongs to the MerT family.</text>
</comment>
<keyword evidence="7" id="KW-0997">Cell inner membrane</keyword>
<dbReference type="InterPro" id="IPR036163">
    <property type="entry name" value="HMA_dom_sf"/>
</dbReference>
<keyword evidence="12 15" id="KW-0472">Membrane</keyword>
<evidence type="ECO:0000256" key="4">
    <source>
        <dbReference type="ARBA" id="ARBA00022448"/>
    </source>
</evidence>
<protein>
    <recommendedName>
        <fullName evidence="3">Mercuric transport protein MerT</fullName>
    </recommendedName>
    <alternativeName>
        <fullName evidence="13">Mercury ion transport protein</fullName>
    </alternativeName>
</protein>
<dbReference type="Pfam" id="PF02411">
    <property type="entry name" value="MerT"/>
    <property type="match status" value="1"/>
</dbReference>
<feature type="domain" description="HMA" evidence="16">
    <location>
        <begin position="121"/>
        <end position="187"/>
    </location>
</feature>
<dbReference type="PROSITE" id="PS51257">
    <property type="entry name" value="PROKAR_LIPOPROTEIN"/>
    <property type="match status" value="1"/>
</dbReference>
<dbReference type="EMBL" id="CP089982">
    <property type="protein sequence ID" value="WXA92692.1"/>
    <property type="molecule type" value="Genomic_DNA"/>
</dbReference>
<dbReference type="PROSITE" id="PS50846">
    <property type="entry name" value="HMA_2"/>
    <property type="match status" value="1"/>
</dbReference>
<evidence type="ECO:0000256" key="5">
    <source>
        <dbReference type="ARBA" id="ARBA00022466"/>
    </source>
</evidence>
<organism evidence="17 18">
    <name type="scientific">Pendulispora brunnea</name>
    <dbReference type="NCBI Taxonomy" id="2905690"/>
    <lineage>
        <taxon>Bacteria</taxon>
        <taxon>Pseudomonadati</taxon>
        <taxon>Myxococcota</taxon>
        <taxon>Myxococcia</taxon>
        <taxon>Myxococcales</taxon>
        <taxon>Sorangiineae</taxon>
        <taxon>Pendulisporaceae</taxon>
        <taxon>Pendulispora</taxon>
    </lineage>
</organism>
<dbReference type="CDD" id="cd00371">
    <property type="entry name" value="HMA"/>
    <property type="match status" value="1"/>
</dbReference>
<reference evidence="17 18" key="1">
    <citation type="submission" date="2021-12" db="EMBL/GenBank/DDBJ databases">
        <title>Discovery of the Pendulisporaceae a myxobacterial family with distinct sporulation behavior and unique specialized metabolism.</title>
        <authorList>
            <person name="Garcia R."/>
            <person name="Popoff A."/>
            <person name="Bader C.D."/>
            <person name="Loehr J."/>
            <person name="Walesch S."/>
            <person name="Walt C."/>
            <person name="Boldt J."/>
            <person name="Bunk B."/>
            <person name="Haeckl F.J.F.P.J."/>
            <person name="Gunesch A.P."/>
            <person name="Birkelbach J."/>
            <person name="Nuebel U."/>
            <person name="Pietschmann T."/>
            <person name="Bach T."/>
            <person name="Mueller R."/>
        </authorList>
    </citation>
    <scope>NUCLEOTIDE SEQUENCE [LARGE SCALE GENOMIC DNA]</scope>
    <source>
        <strain evidence="17 18">MSr12523</strain>
    </source>
</reference>
<evidence type="ECO:0000256" key="9">
    <source>
        <dbReference type="ARBA" id="ARBA00022723"/>
    </source>
</evidence>
<gene>
    <name evidence="17" type="ORF">LZC95_40375</name>
</gene>
<accession>A0ABZ2K617</accession>
<comment type="subcellular location">
    <subcellularLocation>
        <location evidence="1">Cell inner membrane</location>
        <topology evidence="1">Multi-pass membrane protein</topology>
    </subcellularLocation>
</comment>
<evidence type="ECO:0000256" key="15">
    <source>
        <dbReference type="SAM" id="Phobius"/>
    </source>
</evidence>
<keyword evidence="4" id="KW-0813">Transport</keyword>
<keyword evidence="6" id="KW-1003">Cell membrane</keyword>
<evidence type="ECO:0000256" key="1">
    <source>
        <dbReference type="ARBA" id="ARBA00004429"/>
    </source>
</evidence>
<keyword evidence="8 15" id="KW-0812">Transmembrane</keyword>
<dbReference type="Proteomes" id="UP001379533">
    <property type="component" value="Chromosome"/>
</dbReference>
<keyword evidence="5" id="KW-0475">Mercuric resistance</keyword>
<proteinExistence type="inferred from homology"/>
<evidence type="ECO:0000256" key="13">
    <source>
        <dbReference type="ARBA" id="ARBA00030934"/>
    </source>
</evidence>
<dbReference type="Pfam" id="PF00403">
    <property type="entry name" value="HMA"/>
    <property type="match status" value="1"/>
</dbReference>
<evidence type="ECO:0000256" key="7">
    <source>
        <dbReference type="ARBA" id="ARBA00022519"/>
    </source>
</evidence>
<evidence type="ECO:0000256" key="8">
    <source>
        <dbReference type="ARBA" id="ARBA00022692"/>
    </source>
</evidence>
<keyword evidence="9" id="KW-0479">Metal-binding</keyword>
<evidence type="ECO:0000259" key="16">
    <source>
        <dbReference type="PROSITE" id="PS50846"/>
    </source>
</evidence>
<dbReference type="InterPro" id="IPR003457">
    <property type="entry name" value="Transprt_MerT"/>
</dbReference>
<evidence type="ECO:0000256" key="6">
    <source>
        <dbReference type="ARBA" id="ARBA00022475"/>
    </source>
</evidence>
<evidence type="ECO:0000313" key="17">
    <source>
        <dbReference type="EMBL" id="WXA92692.1"/>
    </source>
</evidence>
<evidence type="ECO:0000313" key="18">
    <source>
        <dbReference type="Proteomes" id="UP001379533"/>
    </source>
</evidence>
<evidence type="ECO:0000256" key="3">
    <source>
        <dbReference type="ARBA" id="ARBA00017053"/>
    </source>
</evidence>
<sequence>MQADGAKKLSFGAALLAALAASSCCLVPLVLTALGLGGAAATAVLGAFRPYLFGAAGVLLAAGFYFAYRKPKACGCARPGMKGRWTWWLASALVLVAALAPSRIARWAAMGPPGAAPPDLVQEIITVRGLDCEACAAPISTALSKVGGFYDLHLDLAAGTATVRYQPAAARLQAYVAAINELGYEAAMPSGSESKR</sequence>
<keyword evidence="18" id="KW-1185">Reference proteome</keyword>
<evidence type="ECO:0000256" key="11">
    <source>
        <dbReference type="ARBA" id="ARBA00022989"/>
    </source>
</evidence>
<evidence type="ECO:0000256" key="14">
    <source>
        <dbReference type="ARBA" id="ARBA00045720"/>
    </source>
</evidence>
<evidence type="ECO:0000256" key="12">
    <source>
        <dbReference type="ARBA" id="ARBA00023136"/>
    </source>
</evidence>
<feature type="transmembrane region" description="Helical" evidence="15">
    <location>
        <begin position="87"/>
        <end position="109"/>
    </location>
</feature>
<evidence type="ECO:0000256" key="2">
    <source>
        <dbReference type="ARBA" id="ARBA00008224"/>
    </source>
</evidence>
<name>A0ABZ2K617_9BACT</name>
<evidence type="ECO:0000256" key="10">
    <source>
        <dbReference type="ARBA" id="ARBA00022914"/>
    </source>
</evidence>
<comment type="function">
    <text evidence="14">Involved in mercury resistance. Probably transfers a mercuric ion from the periplasmic Hg(2+)-binding protein MerP to the cytoplasmic mercuric reductase MerA.</text>
</comment>
<dbReference type="Gene3D" id="3.30.70.100">
    <property type="match status" value="1"/>
</dbReference>
<keyword evidence="10" id="KW-0476">Mercury</keyword>
<dbReference type="SUPFAM" id="SSF55008">
    <property type="entry name" value="HMA, heavy metal-associated domain"/>
    <property type="match status" value="1"/>
</dbReference>
<dbReference type="RefSeq" id="WP_394843294.1">
    <property type="nucleotide sequence ID" value="NZ_CP089982.1"/>
</dbReference>